<evidence type="ECO:0000313" key="2">
    <source>
        <dbReference type="Proteomes" id="UP000055048"/>
    </source>
</evidence>
<reference evidence="1 2" key="1">
    <citation type="submission" date="2015-01" db="EMBL/GenBank/DDBJ databases">
        <title>Evolution of Trichinella species and genotypes.</title>
        <authorList>
            <person name="Korhonen P.K."/>
            <person name="Edoardo P."/>
            <person name="Giuseppe L.R."/>
            <person name="Gasser R.B."/>
        </authorList>
    </citation>
    <scope>NUCLEOTIDE SEQUENCE [LARGE SCALE GENOMIC DNA]</scope>
    <source>
        <strain evidence="1">ISS417</strain>
    </source>
</reference>
<name>A0A0V0UF97_9BILA</name>
<dbReference type="EMBL" id="JYDJ01000012">
    <property type="protein sequence ID" value="KRX49771.1"/>
    <property type="molecule type" value="Genomic_DNA"/>
</dbReference>
<accession>A0A0V0UF97</accession>
<protein>
    <submittedName>
        <fullName evidence="1">Uncharacterized protein</fullName>
    </submittedName>
</protein>
<gene>
    <name evidence="1" type="ORF">T05_5778</name>
</gene>
<dbReference type="Proteomes" id="UP000055048">
    <property type="component" value="Unassembled WGS sequence"/>
</dbReference>
<keyword evidence="2" id="KW-1185">Reference proteome</keyword>
<comment type="caution">
    <text evidence="1">The sequence shown here is derived from an EMBL/GenBank/DDBJ whole genome shotgun (WGS) entry which is preliminary data.</text>
</comment>
<evidence type="ECO:0000313" key="1">
    <source>
        <dbReference type="EMBL" id="KRX49771.1"/>
    </source>
</evidence>
<proteinExistence type="predicted"/>
<dbReference type="AlphaFoldDB" id="A0A0V0UF97"/>
<organism evidence="1 2">
    <name type="scientific">Trichinella murrelli</name>
    <dbReference type="NCBI Taxonomy" id="144512"/>
    <lineage>
        <taxon>Eukaryota</taxon>
        <taxon>Metazoa</taxon>
        <taxon>Ecdysozoa</taxon>
        <taxon>Nematoda</taxon>
        <taxon>Enoplea</taxon>
        <taxon>Dorylaimia</taxon>
        <taxon>Trichinellida</taxon>
        <taxon>Trichinellidae</taxon>
        <taxon>Trichinella</taxon>
    </lineage>
</organism>
<sequence length="151" mass="17394">MNIMSNIMKRNDEIYYVSIYTLRITTCLKVQVRLQTWLSTASARHIQYSKTIGITSSADFLWCSFCSGLRDKSCSHHFVLNLASQTSVSIEFAPDCSWIVHCGLRHPMKLVPFATRVRMDVMAFPTGPSVHLLITFTKKEFNIFYDRNEIC</sequence>